<dbReference type="InterPro" id="IPR013762">
    <property type="entry name" value="Integrase-like_cat_sf"/>
</dbReference>
<dbReference type="InterPro" id="IPR011010">
    <property type="entry name" value="DNA_brk_join_enz"/>
</dbReference>
<name>A0AA35CJ51_9FIRM</name>
<dbReference type="InterPro" id="IPR010998">
    <property type="entry name" value="Integrase_recombinase_N"/>
</dbReference>
<dbReference type="InterPro" id="IPR050090">
    <property type="entry name" value="Tyrosine_recombinase_XerCD"/>
</dbReference>
<keyword evidence="11" id="KW-1185">Reference proteome</keyword>
<evidence type="ECO:0000256" key="5">
    <source>
        <dbReference type="ARBA" id="ARBA00023172"/>
    </source>
</evidence>
<dbReference type="InterPro" id="IPR044068">
    <property type="entry name" value="CB"/>
</dbReference>
<evidence type="ECO:0000256" key="6">
    <source>
        <dbReference type="PROSITE-ProRule" id="PRU01248"/>
    </source>
</evidence>
<keyword evidence="4 6" id="KW-0238">DNA-binding</keyword>
<dbReference type="GO" id="GO:0003677">
    <property type="term" value="F:DNA binding"/>
    <property type="evidence" value="ECO:0007669"/>
    <property type="project" value="UniProtKB-UniRule"/>
</dbReference>
<comment type="similarity">
    <text evidence="2">Belongs to the 'phage' integrase family.</text>
</comment>
<dbReference type="InterPro" id="IPR002104">
    <property type="entry name" value="Integrase_catalytic"/>
</dbReference>
<feature type="compositionally biased region" description="Gly residues" evidence="7">
    <location>
        <begin position="60"/>
        <end position="69"/>
    </location>
</feature>
<dbReference type="GO" id="GO:0015074">
    <property type="term" value="P:DNA integration"/>
    <property type="evidence" value="ECO:0007669"/>
    <property type="project" value="UniProtKB-KW"/>
</dbReference>
<dbReference type="PANTHER" id="PTHR30349">
    <property type="entry name" value="PHAGE INTEGRASE-RELATED"/>
    <property type="match status" value="1"/>
</dbReference>
<protein>
    <submittedName>
        <fullName evidence="10">Tyrosine recombinase XerC</fullName>
    </submittedName>
</protein>
<sequence>MANRDDRVSDPQDRGTPHGGTPRRRRGSAPGGVRSETATAGQVQTAGTTAGGARPTGSASGSGAGGPDAGEGEPAKPPLPPELDQNLERFRAAVTGSNRAARTAEAYYRDVRIFFEWLVASGTGVQRVSEIRPIHILDYRVAMVKDNLKLSTRTRRESALRLFFKLMVEIGLIRAQDNPMVERSAFQPRARGGQRALPVFLSEGQAREFVRTILEREDAQGGRQSWMKARDAALFTLLLTMGLRVSELCSLRLRHAEEMLRLGFCTIRGKGDKERVVPVPPTAAQRLQTYLRQRPAVFPAGHPLEGQRVSDALFLSKDLTPIGPRGVQFLIKTYAKRAGFSADLVRSLTPHKLRHTFATLLLEGGANLRAIQDLLGHAHISTTQIYTHVRRENLRETIRRLPQI</sequence>
<dbReference type="Gene3D" id="1.10.443.10">
    <property type="entry name" value="Intergrase catalytic core"/>
    <property type="match status" value="1"/>
</dbReference>
<dbReference type="Gene3D" id="1.10.150.130">
    <property type="match status" value="1"/>
</dbReference>
<dbReference type="PANTHER" id="PTHR30349:SF41">
    <property type="entry name" value="INTEGRASE_RECOMBINASE PROTEIN MJ0367-RELATED"/>
    <property type="match status" value="1"/>
</dbReference>
<feature type="domain" description="Tyr recombinase" evidence="8">
    <location>
        <begin position="196"/>
        <end position="399"/>
    </location>
</feature>
<evidence type="ECO:0000313" key="10">
    <source>
        <dbReference type="EMBL" id="BDG60037.1"/>
    </source>
</evidence>
<dbReference type="Proteomes" id="UP001163687">
    <property type="component" value="Chromosome"/>
</dbReference>
<gene>
    <name evidence="10" type="ORF">caldi_11270</name>
</gene>
<feature type="region of interest" description="Disordered" evidence="7">
    <location>
        <begin position="1"/>
        <end position="83"/>
    </location>
</feature>
<evidence type="ECO:0000259" key="9">
    <source>
        <dbReference type="PROSITE" id="PS51900"/>
    </source>
</evidence>
<dbReference type="PROSITE" id="PS51900">
    <property type="entry name" value="CB"/>
    <property type="match status" value="1"/>
</dbReference>
<feature type="compositionally biased region" description="Low complexity" evidence="7">
    <location>
        <begin position="36"/>
        <end position="59"/>
    </location>
</feature>
<dbReference type="GO" id="GO:0006310">
    <property type="term" value="P:DNA recombination"/>
    <property type="evidence" value="ECO:0007669"/>
    <property type="project" value="UniProtKB-KW"/>
</dbReference>
<dbReference type="PROSITE" id="PS51898">
    <property type="entry name" value="TYR_RECOMBINASE"/>
    <property type="match status" value="1"/>
</dbReference>
<evidence type="ECO:0000256" key="2">
    <source>
        <dbReference type="ARBA" id="ARBA00008857"/>
    </source>
</evidence>
<proteinExistence type="inferred from homology"/>
<feature type="compositionally biased region" description="Basic and acidic residues" evidence="7">
    <location>
        <begin position="1"/>
        <end position="16"/>
    </location>
</feature>
<dbReference type="EMBL" id="AP025628">
    <property type="protein sequence ID" value="BDG60037.1"/>
    <property type="molecule type" value="Genomic_DNA"/>
</dbReference>
<dbReference type="Pfam" id="PF02899">
    <property type="entry name" value="Phage_int_SAM_1"/>
    <property type="match status" value="1"/>
</dbReference>
<evidence type="ECO:0000256" key="4">
    <source>
        <dbReference type="ARBA" id="ARBA00023125"/>
    </source>
</evidence>
<dbReference type="Pfam" id="PF00589">
    <property type="entry name" value="Phage_integrase"/>
    <property type="match status" value="1"/>
</dbReference>
<evidence type="ECO:0000256" key="7">
    <source>
        <dbReference type="SAM" id="MobiDB-lite"/>
    </source>
</evidence>
<accession>A0AA35CJ51</accession>
<comment type="function">
    <text evidence="1">Site-specific tyrosine recombinase, which acts by catalyzing the cutting and rejoining of the recombining DNA molecules.</text>
</comment>
<organism evidence="10 11">
    <name type="scientific">Caldinitratiruptor microaerophilus</name>
    <dbReference type="NCBI Taxonomy" id="671077"/>
    <lineage>
        <taxon>Bacteria</taxon>
        <taxon>Bacillati</taxon>
        <taxon>Bacillota</taxon>
        <taxon>Clostridia</taxon>
        <taxon>Eubacteriales</taxon>
        <taxon>Symbiobacteriaceae</taxon>
        <taxon>Caldinitratiruptor</taxon>
    </lineage>
</organism>
<feature type="domain" description="Core-binding (CB)" evidence="9">
    <location>
        <begin position="81"/>
        <end position="168"/>
    </location>
</feature>
<dbReference type="SUPFAM" id="SSF56349">
    <property type="entry name" value="DNA breaking-rejoining enzymes"/>
    <property type="match status" value="1"/>
</dbReference>
<evidence type="ECO:0000256" key="1">
    <source>
        <dbReference type="ARBA" id="ARBA00003283"/>
    </source>
</evidence>
<reference evidence="10" key="1">
    <citation type="submission" date="2022-03" db="EMBL/GenBank/DDBJ databases">
        <title>Complete genome sequence of Caldinitratiruptor microaerophilus.</title>
        <authorList>
            <person name="Mukaiyama R."/>
            <person name="Nishiyama T."/>
            <person name="Ueda K."/>
        </authorList>
    </citation>
    <scope>NUCLEOTIDE SEQUENCE</scope>
    <source>
        <strain evidence="10">JCM 16183</strain>
    </source>
</reference>
<dbReference type="AlphaFoldDB" id="A0AA35CJ51"/>
<dbReference type="RefSeq" id="WP_264844106.1">
    <property type="nucleotide sequence ID" value="NZ_AP025628.1"/>
</dbReference>
<evidence type="ECO:0000313" key="11">
    <source>
        <dbReference type="Proteomes" id="UP001163687"/>
    </source>
</evidence>
<keyword evidence="3" id="KW-0229">DNA integration</keyword>
<dbReference type="InterPro" id="IPR004107">
    <property type="entry name" value="Integrase_SAM-like_N"/>
</dbReference>
<evidence type="ECO:0000259" key="8">
    <source>
        <dbReference type="PROSITE" id="PS51898"/>
    </source>
</evidence>
<keyword evidence="5" id="KW-0233">DNA recombination</keyword>
<evidence type="ECO:0000256" key="3">
    <source>
        <dbReference type="ARBA" id="ARBA00022908"/>
    </source>
</evidence>
<dbReference type="KEGG" id="cmic:caldi_11270"/>